<protein>
    <recommendedName>
        <fullName evidence="7">C2H2-type domain-containing protein</fullName>
    </recommendedName>
</protein>
<sequence length="263" mass="29533">MKGKHIDDEITEQICNGSNQDPEPEAWLSSEEELDDEESSVTSLSSCDSSGSSQFGGFSVEEGGVPLQSAYVSKTWAQCYKCKEIFGSQAECLLHSAVCGVAALKCCLCEFKTRDKDVLERHHEETHTENSLQKDVKKRGRKPNRKLVRFPCPKCKRTFKYDRLLDYHLRKECGRPPRFDCSRCGYRCNQKSKMRLHQENVHNQLSASFVQLQRPAFIAATAAAVTPPAAMVTTTQEKRAEVDTINNNNQSSTCPSTPIPFSE</sequence>
<keyword evidence="4" id="KW-0862">Zinc</keyword>
<keyword evidence="2" id="KW-0677">Repeat</keyword>
<dbReference type="InterPro" id="IPR050688">
    <property type="entry name" value="Zinc_finger/UBP_domain"/>
</dbReference>
<dbReference type="OrthoDB" id="10004641at2759"/>
<proteinExistence type="predicted"/>
<evidence type="ECO:0000256" key="6">
    <source>
        <dbReference type="SAM" id="MobiDB-lite"/>
    </source>
</evidence>
<dbReference type="PANTHER" id="PTHR24403:SF82">
    <property type="entry name" value="ZINC FINGER-CONTAINING UBIQUITIN PEPTIDASE 1"/>
    <property type="match status" value="1"/>
</dbReference>
<comment type="caution">
    <text evidence="8">The sequence shown here is derived from an EMBL/GenBank/DDBJ whole genome shotgun (WGS) entry which is preliminary data.</text>
</comment>
<dbReference type="InterPro" id="IPR057829">
    <property type="entry name" value="Znf_C2H2_ZN142_21/23"/>
</dbReference>
<dbReference type="EMBL" id="QKKF02019844">
    <property type="protein sequence ID" value="RZF39427.1"/>
    <property type="molecule type" value="Genomic_DNA"/>
</dbReference>
<feature type="region of interest" description="Disordered" evidence="6">
    <location>
        <begin position="1"/>
        <end position="52"/>
    </location>
</feature>
<dbReference type="Pfam" id="PF23612">
    <property type="entry name" value="zf-C2H2_ZN142"/>
    <property type="match status" value="1"/>
</dbReference>
<keyword evidence="1" id="KW-0479">Metal-binding</keyword>
<dbReference type="InParanoid" id="A0A482X0P2"/>
<dbReference type="AlphaFoldDB" id="A0A482X0P2"/>
<keyword evidence="3 5" id="KW-0863">Zinc-finger</keyword>
<dbReference type="SMR" id="A0A482X0P2"/>
<evidence type="ECO:0000256" key="3">
    <source>
        <dbReference type="ARBA" id="ARBA00022771"/>
    </source>
</evidence>
<dbReference type="SMART" id="SM00355">
    <property type="entry name" value="ZnF_C2H2"/>
    <property type="match status" value="3"/>
</dbReference>
<evidence type="ECO:0000256" key="5">
    <source>
        <dbReference type="PROSITE-ProRule" id="PRU00042"/>
    </source>
</evidence>
<evidence type="ECO:0000256" key="2">
    <source>
        <dbReference type="ARBA" id="ARBA00022737"/>
    </source>
</evidence>
<dbReference type="PROSITE" id="PS00028">
    <property type="entry name" value="ZINC_FINGER_C2H2_1"/>
    <property type="match status" value="1"/>
</dbReference>
<gene>
    <name evidence="8" type="ORF">LSTR_LSTR000948</name>
</gene>
<dbReference type="PROSITE" id="PS50157">
    <property type="entry name" value="ZINC_FINGER_C2H2_2"/>
    <property type="match status" value="2"/>
</dbReference>
<accession>A0A482X0P2</accession>
<evidence type="ECO:0000259" key="7">
    <source>
        <dbReference type="PROSITE" id="PS50157"/>
    </source>
</evidence>
<dbReference type="PANTHER" id="PTHR24403">
    <property type="entry name" value="ZINC FINGER PROTEIN"/>
    <property type="match status" value="1"/>
</dbReference>
<feature type="domain" description="C2H2-type" evidence="7">
    <location>
        <begin position="179"/>
        <end position="207"/>
    </location>
</feature>
<dbReference type="InterPro" id="IPR013087">
    <property type="entry name" value="Znf_C2H2_type"/>
</dbReference>
<dbReference type="Proteomes" id="UP000291343">
    <property type="component" value="Unassembled WGS sequence"/>
</dbReference>
<evidence type="ECO:0000256" key="1">
    <source>
        <dbReference type="ARBA" id="ARBA00022723"/>
    </source>
</evidence>
<name>A0A482X0P2_LAOST</name>
<dbReference type="GO" id="GO:0008270">
    <property type="term" value="F:zinc ion binding"/>
    <property type="evidence" value="ECO:0007669"/>
    <property type="project" value="UniProtKB-KW"/>
</dbReference>
<feature type="domain" description="C2H2-type" evidence="7">
    <location>
        <begin position="150"/>
        <end position="177"/>
    </location>
</feature>
<evidence type="ECO:0000313" key="9">
    <source>
        <dbReference type="Proteomes" id="UP000291343"/>
    </source>
</evidence>
<feature type="compositionally biased region" description="Acidic residues" evidence="6">
    <location>
        <begin position="30"/>
        <end position="39"/>
    </location>
</feature>
<organism evidence="8 9">
    <name type="scientific">Laodelphax striatellus</name>
    <name type="common">Small brown planthopper</name>
    <name type="synonym">Delphax striatella</name>
    <dbReference type="NCBI Taxonomy" id="195883"/>
    <lineage>
        <taxon>Eukaryota</taxon>
        <taxon>Metazoa</taxon>
        <taxon>Ecdysozoa</taxon>
        <taxon>Arthropoda</taxon>
        <taxon>Hexapoda</taxon>
        <taxon>Insecta</taxon>
        <taxon>Pterygota</taxon>
        <taxon>Neoptera</taxon>
        <taxon>Paraneoptera</taxon>
        <taxon>Hemiptera</taxon>
        <taxon>Auchenorrhyncha</taxon>
        <taxon>Fulgoroidea</taxon>
        <taxon>Delphacidae</taxon>
        <taxon>Criomorphinae</taxon>
        <taxon>Laodelphax</taxon>
    </lineage>
</organism>
<dbReference type="Gene3D" id="3.30.160.60">
    <property type="entry name" value="Classic Zinc Finger"/>
    <property type="match status" value="1"/>
</dbReference>
<evidence type="ECO:0000313" key="8">
    <source>
        <dbReference type="EMBL" id="RZF39427.1"/>
    </source>
</evidence>
<keyword evidence="9" id="KW-1185">Reference proteome</keyword>
<dbReference type="SUPFAM" id="SSF57667">
    <property type="entry name" value="beta-beta-alpha zinc fingers"/>
    <property type="match status" value="1"/>
</dbReference>
<reference evidence="8 9" key="1">
    <citation type="journal article" date="2017" name="Gigascience">
        <title>Genome sequence of the small brown planthopper, Laodelphax striatellus.</title>
        <authorList>
            <person name="Zhu J."/>
            <person name="Jiang F."/>
            <person name="Wang X."/>
            <person name="Yang P."/>
            <person name="Bao Y."/>
            <person name="Zhao W."/>
            <person name="Wang W."/>
            <person name="Lu H."/>
            <person name="Wang Q."/>
            <person name="Cui N."/>
            <person name="Li J."/>
            <person name="Chen X."/>
            <person name="Luo L."/>
            <person name="Yu J."/>
            <person name="Kang L."/>
            <person name="Cui F."/>
        </authorList>
    </citation>
    <scope>NUCLEOTIDE SEQUENCE [LARGE SCALE GENOMIC DNA]</scope>
    <source>
        <strain evidence="8">Lst14</strain>
    </source>
</reference>
<dbReference type="InterPro" id="IPR036236">
    <property type="entry name" value="Znf_C2H2_sf"/>
</dbReference>
<feature type="compositionally biased region" description="Low complexity" evidence="6">
    <location>
        <begin position="40"/>
        <end position="52"/>
    </location>
</feature>
<evidence type="ECO:0000256" key="4">
    <source>
        <dbReference type="ARBA" id="ARBA00022833"/>
    </source>
</evidence>